<dbReference type="InterPro" id="IPR051534">
    <property type="entry name" value="CBASS_pafABC_assoc_protein"/>
</dbReference>
<dbReference type="InterPro" id="IPR026881">
    <property type="entry name" value="WYL_dom"/>
</dbReference>
<dbReference type="PIRSF" id="PIRSF016838">
    <property type="entry name" value="PafC"/>
    <property type="match status" value="1"/>
</dbReference>
<name>A0A371QB55_STRIH</name>
<evidence type="ECO:0000256" key="1">
    <source>
        <dbReference type="ARBA" id="ARBA00023015"/>
    </source>
</evidence>
<dbReference type="Pfam" id="PF08279">
    <property type="entry name" value="HTH_11"/>
    <property type="match status" value="1"/>
</dbReference>
<dbReference type="PANTHER" id="PTHR34580:SF1">
    <property type="entry name" value="PROTEIN PAFC"/>
    <property type="match status" value="1"/>
</dbReference>
<dbReference type="PROSITE" id="PS52050">
    <property type="entry name" value="WYL"/>
    <property type="match status" value="1"/>
</dbReference>
<proteinExistence type="predicted"/>
<dbReference type="Gene3D" id="1.10.10.10">
    <property type="entry name" value="Winged helix-like DNA-binding domain superfamily/Winged helix DNA-binding domain"/>
    <property type="match status" value="1"/>
</dbReference>
<dbReference type="Pfam" id="PF25583">
    <property type="entry name" value="WCX"/>
    <property type="match status" value="1"/>
</dbReference>
<keyword evidence="6" id="KW-1185">Reference proteome</keyword>
<dbReference type="AlphaFoldDB" id="A0A371QB55"/>
<feature type="region of interest" description="Disordered" evidence="3">
    <location>
        <begin position="317"/>
        <end position="349"/>
    </location>
</feature>
<feature type="domain" description="HTH deoR-type" evidence="4">
    <location>
        <begin position="5"/>
        <end position="70"/>
    </location>
</feature>
<keyword evidence="1" id="KW-0805">Transcription regulation</keyword>
<dbReference type="OrthoDB" id="3171994at2"/>
<evidence type="ECO:0000256" key="3">
    <source>
        <dbReference type="SAM" id="MobiDB-lite"/>
    </source>
</evidence>
<gene>
    <name evidence="5" type="ORF">DY245_02390</name>
</gene>
<dbReference type="PANTHER" id="PTHR34580">
    <property type="match status" value="1"/>
</dbReference>
<dbReference type="SMART" id="SM00420">
    <property type="entry name" value="HTH_DEOR"/>
    <property type="match status" value="1"/>
</dbReference>
<evidence type="ECO:0000256" key="2">
    <source>
        <dbReference type="ARBA" id="ARBA00023163"/>
    </source>
</evidence>
<dbReference type="InterPro" id="IPR036388">
    <property type="entry name" value="WH-like_DNA-bd_sf"/>
</dbReference>
<dbReference type="SUPFAM" id="SSF46785">
    <property type="entry name" value="Winged helix' DNA-binding domain"/>
    <property type="match status" value="1"/>
</dbReference>
<keyword evidence="2" id="KW-0804">Transcription</keyword>
<dbReference type="InterPro" id="IPR028349">
    <property type="entry name" value="PafC-like"/>
</dbReference>
<dbReference type="GO" id="GO:0003700">
    <property type="term" value="F:DNA-binding transcription factor activity"/>
    <property type="evidence" value="ECO:0007669"/>
    <property type="project" value="InterPro"/>
</dbReference>
<reference evidence="5 6" key="1">
    <citation type="submission" date="2018-08" db="EMBL/GenBank/DDBJ databases">
        <title>Streptomyces NEAU-D10 sp. nov., a novel Actinomycete isolated from soil.</title>
        <authorList>
            <person name="Jin L."/>
        </authorList>
    </citation>
    <scope>NUCLEOTIDE SEQUENCE [LARGE SCALE GENOMIC DNA]</scope>
    <source>
        <strain evidence="5 6">NEAU-D10</strain>
    </source>
</reference>
<evidence type="ECO:0000313" key="6">
    <source>
        <dbReference type="Proteomes" id="UP000262477"/>
    </source>
</evidence>
<organism evidence="5 6">
    <name type="scientific">Streptomyces inhibens</name>
    <dbReference type="NCBI Taxonomy" id="2293571"/>
    <lineage>
        <taxon>Bacteria</taxon>
        <taxon>Bacillati</taxon>
        <taxon>Actinomycetota</taxon>
        <taxon>Actinomycetes</taxon>
        <taxon>Kitasatosporales</taxon>
        <taxon>Streptomycetaceae</taxon>
        <taxon>Streptomyces</taxon>
    </lineage>
</organism>
<dbReference type="EMBL" id="QUAC01000014">
    <property type="protein sequence ID" value="REK91904.1"/>
    <property type="molecule type" value="Genomic_DNA"/>
</dbReference>
<dbReference type="InterPro" id="IPR036390">
    <property type="entry name" value="WH_DNA-bd_sf"/>
</dbReference>
<comment type="caution">
    <text evidence="5">The sequence shown here is derived from an EMBL/GenBank/DDBJ whole genome shotgun (WGS) entry which is preliminary data.</text>
</comment>
<dbReference type="InterPro" id="IPR013196">
    <property type="entry name" value="HTH_11"/>
</dbReference>
<sequence>MIGMRADRLVATLLFLQTRGRVTVAEVAAELEVAERTARRDLEALATAGIPVYSQRGRGGGWSLIGGARTDLTGLTADEIRALFLVAGPSSTTPELRTALRKLVRALPATLRSDAEAASRARVADGTDWSRTAVTATEPQLDALQRAVVDGIQVRLGYAGPGKPAGERTIHPLGLASKAGVGYLVAGTDHGLRIFRLSRVTSVEATGDPVVRPDDFDLATAWRSLAARMEHRMHAVTVRARAEPGAEAILQRLFGGRLRIGRPHPDEWMDIEVDGPSPEVLAAQLAGLGARIEVLDPPEAREWLARLAIELATIYGTPPNTGNDPTIPAGTVPTPPSPEPRNAGSGTEG</sequence>
<dbReference type="InterPro" id="IPR057727">
    <property type="entry name" value="WCX_dom"/>
</dbReference>
<evidence type="ECO:0000259" key="4">
    <source>
        <dbReference type="PROSITE" id="PS51000"/>
    </source>
</evidence>
<accession>A0A371QB55</accession>
<protein>
    <submittedName>
        <fullName evidence="5">WYL domain-containing protein</fullName>
    </submittedName>
</protein>
<dbReference type="Pfam" id="PF13280">
    <property type="entry name" value="WYL"/>
    <property type="match status" value="1"/>
</dbReference>
<dbReference type="PROSITE" id="PS51000">
    <property type="entry name" value="HTH_DEOR_2"/>
    <property type="match status" value="1"/>
</dbReference>
<dbReference type="InterPro" id="IPR001034">
    <property type="entry name" value="DeoR_HTH"/>
</dbReference>
<dbReference type="Proteomes" id="UP000262477">
    <property type="component" value="Unassembled WGS sequence"/>
</dbReference>
<evidence type="ECO:0000313" key="5">
    <source>
        <dbReference type="EMBL" id="REK91904.1"/>
    </source>
</evidence>